<dbReference type="Pfam" id="PF05016">
    <property type="entry name" value="ParE_toxin"/>
    <property type="match status" value="1"/>
</dbReference>
<keyword evidence="4" id="KW-1185">Reference proteome</keyword>
<reference evidence="3 4" key="1">
    <citation type="journal article" date="2012" name="J. Bacteriol.">
        <title>Complete Genome Sequence of the BTEX-Degrading Bacterium Pseudoxanthomonas spadix BD-a59.</title>
        <authorList>
            <person name="Lee S.H."/>
            <person name="Jin H.M."/>
            <person name="Lee H.J."/>
            <person name="Kim J.M."/>
            <person name="Jeon C.O."/>
        </authorList>
    </citation>
    <scope>NUCLEOTIDE SEQUENCE [LARGE SCALE GENOMIC DNA]</scope>
    <source>
        <strain evidence="3 4">BD-a59</strain>
    </source>
</reference>
<accession>G7UVN6</accession>
<protein>
    <submittedName>
        <fullName evidence="3">RelE/StbE family addiction module toxin</fullName>
    </submittedName>
</protein>
<evidence type="ECO:0000313" key="3">
    <source>
        <dbReference type="EMBL" id="AER55153.1"/>
    </source>
</evidence>
<sequence>MAIAYSGKAESDLLDILEYGHTAWPGTADDFMGQLQQRIESTLTSDPNAGRKGREQGTREWVLTGTPYIVVYVKSAAGIEVWRVLHGAQQWPPVA</sequence>
<dbReference type="InterPro" id="IPR035093">
    <property type="entry name" value="RelE/ParE_toxin_dom_sf"/>
</dbReference>
<dbReference type="STRING" id="1045855.DSC_02500"/>
<evidence type="ECO:0000256" key="1">
    <source>
        <dbReference type="ARBA" id="ARBA00006226"/>
    </source>
</evidence>
<evidence type="ECO:0000313" key="4">
    <source>
        <dbReference type="Proteomes" id="UP000005870"/>
    </source>
</evidence>
<dbReference type="InterPro" id="IPR051803">
    <property type="entry name" value="TA_system_RelE-like_toxin"/>
</dbReference>
<dbReference type="PANTHER" id="PTHR33755:SF6">
    <property type="entry name" value="PLASMID STABILIZATION SYSTEM PROTEIN"/>
    <property type="match status" value="1"/>
</dbReference>
<name>G7UVN6_PSEUP</name>
<dbReference type="Gene3D" id="3.30.2310.20">
    <property type="entry name" value="RelE-like"/>
    <property type="match status" value="1"/>
</dbReference>
<dbReference type="RefSeq" id="WP_014159331.1">
    <property type="nucleotide sequence ID" value="NC_016147.2"/>
</dbReference>
<proteinExistence type="inferred from homology"/>
<dbReference type="EMBL" id="CP003093">
    <property type="protein sequence ID" value="AER55153.1"/>
    <property type="molecule type" value="Genomic_DNA"/>
</dbReference>
<dbReference type="PANTHER" id="PTHR33755">
    <property type="entry name" value="TOXIN PARE1-RELATED"/>
    <property type="match status" value="1"/>
</dbReference>
<dbReference type="eggNOG" id="COG3668">
    <property type="taxonomic scope" value="Bacteria"/>
</dbReference>
<evidence type="ECO:0000256" key="2">
    <source>
        <dbReference type="ARBA" id="ARBA00022649"/>
    </source>
</evidence>
<comment type="similarity">
    <text evidence="1">Belongs to the RelE toxin family.</text>
</comment>
<dbReference type="InterPro" id="IPR007712">
    <property type="entry name" value="RelE/ParE_toxin"/>
</dbReference>
<dbReference type="HOGENOM" id="CLU_147162_11_2_6"/>
<organism evidence="3 4">
    <name type="scientific">Pseudoxanthomonas spadix (strain BD-a59)</name>
    <dbReference type="NCBI Taxonomy" id="1045855"/>
    <lineage>
        <taxon>Bacteria</taxon>
        <taxon>Pseudomonadati</taxon>
        <taxon>Pseudomonadota</taxon>
        <taxon>Gammaproteobacteria</taxon>
        <taxon>Lysobacterales</taxon>
        <taxon>Lysobacteraceae</taxon>
        <taxon>Pseudoxanthomonas</taxon>
    </lineage>
</organism>
<dbReference type="AlphaFoldDB" id="G7UVN6"/>
<dbReference type="Proteomes" id="UP000005870">
    <property type="component" value="Chromosome"/>
</dbReference>
<dbReference type="OrthoDB" id="9798046at2"/>
<keyword evidence="2" id="KW-1277">Toxin-antitoxin system</keyword>
<dbReference type="KEGG" id="psd:DSC_02500"/>
<gene>
    <name evidence="3" type="ordered locus">DSC_02500</name>
</gene>